<name>A0ABU1Y5T8_9FLAO</name>
<sequence>MFVLVVKRADSFRTIGSFYLVKFSLKLCTLVDFALTSKKIAATIFTIYYLHSLRNFNS</sequence>
<evidence type="ECO:0000313" key="2">
    <source>
        <dbReference type="Proteomes" id="UP001269081"/>
    </source>
</evidence>
<reference evidence="1 2" key="1">
    <citation type="submission" date="2023-07" db="EMBL/GenBank/DDBJ databases">
        <title>Sorghum-associated microbial communities from plants grown in Nebraska, USA.</title>
        <authorList>
            <person name="Schachtman D."/>
        </authorList>
    </citation>
    <scope>NUCLEOTIDE SEQUENCE [LARGE SCALE GENOMIC DNA]</scope>
    <source>
        <strain evidence="1 2">4129</strain>
    </source>
</reference>
<dbReference type="EMBL" id="JAVDWQ010000002">
    <property type="protein sequence ID" value="MDR7208901.1"/>
    <property type="molecule type" value="Genomic_DNA"/>
</dbReference>
<protein>
    <submittedName>
        <fullName evidence="1">Uncharacterized protein</fullName>
    </submittedName>
</protein>
<accession>A0ABU1Y5T8</accession>
<dbReference type="Proteomes" id="UP001269081">
    <property type="component" value="Unassembled WGS sequence"/>
</dbReference>
<gene>
    <name evidence="1" type="ORF">J2W48_000831</name>
</gene>
<comment type="caution">
    <text evidence="1">The sequence shown here is derived from an EMBL/GenBank/DDBJ whole genome shotgun (WGS) entry which is preliminary data.</text>
</comment>
<keyword evidence="2" id="KW-1185">Reference proteome</keyword>
<proteinExistence type="predicted"/>
<evidence type="ECO:0000313" key="1">
    <source>
        <dbReference type="EMBL" id="MDR7208901.1"/>
    </source>
</evidence>
<organism evidence="1 2">
    <name type="scientific">Flavobacterium piscis</name>
    <dbReference type="NCBI Taxonomy" id="1114874"/>
    <lineage>
        <taxon>Bacteria</taxon>
        <taxon>Pseudomonadati</taxon>
        <taxon>Bacteroidota</taxon>
        <taxon>Flavobacteriia</taxon>
        <taxon>Flavobacteriales</taxon>
        <taxon>Flavobacteriaceae</taxon>
        <taxon>Flavobacterium</taxon>
    </lineage>
</organism>